<dbReference type="PANTHER" id="PTHR10039:SF14">
    <property type="entry name" value="NACHT DOMAIN-CONTAINING PROTEIN"/>
    <property type="match status" value="1"/>
</dbReference>
<evidence type="ECO:0000256" key="1">
    <source>
        <dbReference type="ARBA" id="ARBA00022737"/>
    </source>
</evidence>
<organism evidence="3">
    <name type="scientific">Dichomitus squalens</name>
    <dbReference type="NCBI Taxonomy" id="114155"/>
    <lineage>
        <taxon>Eukaryota</taxon>
        <taxon>Fungi</taxon>
        <taxon>Dikarya</taxon>
        <taxon>Basidiomycota</taxon>
        <taxon>Agaricomycotina</taxon>
        <taxon>Agaricomycetes</taxon>
        <taxon>Polyporales</taxon>
        <taxon>Polyporaceae</taxon>
        <taxon>Dichomitus</taxon>
    </lineage>
</organism>
<dbReference type="SUPFAM" id="SSF52540">
    <property type="entry name" value="P-loop containing nucleoside triphosphate hydrolases"/>
    <property type="match status" value="1"/>
</dbReference>
<dbReference type="PANTHER" id="PTHR10039">
    <property type="entry name" value="AMELOGENIN"/>
    <property type="match status" value="1"/>
</dbReference>
<evidence type="ECO:0000313" key="3">
    <source>
        <dbReference type="EMBL" id="TBU30049.1"/>
    </source>
</evidence>
<dbReference type="OrthoDB" id="3228837at2759"/>
<evidence type="ECO:0000259" key="2">
    <source>
        <dbReference type="Pfam" id="PF24883"/>
    </source>
</evidence>
<name>A0A4Q9MQP6_9APHY</name>
<feature type="domain" description="Nephrocystin 3-like N-terminal" evidence="2">
    <location>
        <begin position="244"/>
        <end position="404"/>
    </location>
</feature>
<sequence length="804" mass="90372">MKLLPPERRSTIDDILNWSKTGLEWGKHITSVFPIPGGVLSPHLFALVLNTSFGQSQAARTNEEDVESLLIELKQLAEVVGKSKHDIDDHIESTLEKDQVQGENALQSPREVEDHFKKFEFDLRGLSDQSKALKHSNFLPAWLFSSRDARTISKIKSDVAKAREYFETSCLVAIQTWLENIDKKLQHITVAVTDIGDRAEVERREDADDRILDALPRADAGYNSSFNQLKGRFLEGTRAKLFEKLEAWIEVDSSHKPICVLTGGAGTGKSTVAFELAKRLDERYHRLGASFFFIRGIADLDSTRLFFPTLAYQLAHSQDVLRKHIVDSAREHLKKGRTQAMEREAPALLHNPLSLVGKQDPPIFLVVDAVDECTEDPVKLVQEMLDFLMATTQHGPIRIFLTVRPVRPIEAKLSSAKWTTDVHTISLETSSKDATADILAFIKDSFSRIPQGPELLKKRGDIAYRLAQQAQGLFIYARTAIDFLETYPGPLEEGVGFLLSDVAEEAVALGPLDQLYLVVLENAFPPAHMQQLVLRARVQVVLGCVAVLRNPVSPRILEKLTLPTRRTITCQDTVSVLDRLRSVVIFENGSVDEAFRPMHATFSQFLVDPTRCTNALYLVDTQRQHAHMADACLKAVLSLEQNMCRLEESELEGSIQDIADIESRLIHVPQHVQYACVYWVAHLREACRPLTHAGHGCFCGDLVVLLENFVANKMLQWMETLGLMGRVDGAMDALGAARDWLPREPQYTHIRERINHGRQILFNHTDGIRNCPHSVYKVSTQEDGEFTLNAILRHRPAIVSDYGA</sequence>
<protein>
    <recommendedName>
        <fullName evidence="2">Nephrocystin 3-like N-terminal domain-containing protein</fullName>
    </recommendedName>
</protein>
<dbReference type="Gene3D" id="3.40.50.300">
    <property type="entry name" value="P-loop containing nucleotide triphosphate hydrolases"/>
    <property type="match status" value="1"/>
</dbReference>
<dbReference type="AlphaFoldDB" id="A0A4Q9MQP6"/>
<dbReference type="InterPro" id="IPR056884">
    <property type="entry name" value="NPHP3-like_N"/>
</dbReference>
<reference evidence="3" key="1">
    <citation type="submission" date="2019-01" db="EMBL/GenBank/DDBJ databases">
        <title>Draft genome sequences of three monokaryotic isolates of the white-rot basidiomycete fungus Dichomitus squalens.</title>
        <authorList>
            <consortium name="DOE Joint Genome Institute"/>
            <person name="Lopez S.C."/>
            <person name="Andreopoulos B."/>
            <person name="Pangilinan J."/>
            <person name="Lipzen A."/>
            <person name="Riley R."/>
            <person name="Ahrendt S."/>
            <person name="Ng V."/>
            <person name="Barry K."/>
            <person name="Daum C."/>
            <person name="Grigoriev I.V."/>
            <person name="Hilden K.S."/>
            <person name="Makela M.R."/>
            <person name="de Vries R.P."/>
        </authorList>
    </citation>
    <scope>NUCLEOTIDE SEQUENCE [LARGE SCALE GENOMIC DNA]</scope>
    <source>
        <strain evidence="3">OM18370.1</strain>
    </source>
</reference>
<accession>A0A4Q9MQP6</accession>
<proteinExistence type="predicted"/>
<gene>
    <name evidence="3" type="ORF">BD311DRAFT_777036</name>
</gene>
<keyword evidence="1" id="KW-0677">Repeat</keyword>
<dbReference type="InterPro" id="IPR027417">
    <property type="entry name" value="P-loop_NTPase"/>
</dbReference>
<dbReference type="Pfam" id="PF24883">
    <property type="entry name" value="NPHP3_N"/>
    <property type="match status" value="1"/>
</dbReference>
<dbReference type="EMBL" id="ML143408">
    <property type="protein sequence ID" value="TBU30049.1"/>
    <property type="molecule type" value="Genomic_DNA"/>
</dbReference>
<dbReference type="Proteomes" id="UP000292957">
    <property type="component" value="Unassembled WGS sequence"/>
</dbReference>